<dbReference type="Proteomes" id="UP000276953">
    <property type="component" value="Unassembled WGS sequence"/>
</dbReference>
<feature type="transmembrane region" description="Helical" evidence="1">
    <location>
        <begin position="66"/>
        <end position="87"/>
    </location>
</feature>
<evidence type="ECO:0000313" key="2">
    <source>
        <dbReference type="EMBL" id="RTZ50319.1"/>
    </source>
</evidence>
<protein>
    <submittedName>
        <fullName evidence="2">Uncharacterized protein</fullName>
    </submittedName>
</protein>
<name>A0A432E1N1_9FLAO</name>
<comment type="caution">
    <text evidence="2">The sequence shown here is derived from an EMBL/GenBank/DDBJ whole genome shotgun (WGS) entry which is preliminary data.</text>
</comment>
<proteinExistence type="predicted"/>
<sequence length="120" mass="14047">MMGSNELLALILEGLLIVYYYQKRDRQSLSFFILGTVFLLVSFLAPGNFNRMGEVEDGLLRWIKRVGIFGANYIYIAFKVILILPLFIKVFEKELKNIVYKITFKEAFLFWGVTFLPMLF</sequence>
<keyword evidence="1" id="KW-1133">Transmembrane helix</keyword>
<feature type="transmembrane region" description="Helical" evidence="1">
    <location>
        <begin position="99"/>
        <end position="119"/>
    </location>
</feature>
<feature type="transmembrane region" description="Helical" evidence="1">
    <location>
        <begin position="29"/>
        <end position="46"/>
    </location>
</feature>
<keyword evidence="1" id="KW-0472">Membrane</keyword>
<keyword evidence="1" id="KW-0812">Transmembrane</keyword>
<reference evidence="2 3" key="1">
    <citation type="submission" date="2018-12" db="EMBL/GenBank/DDBJ databases">
        <title>Draft Genome Sequence of Chryseobacterium arthrosphaerae strain ED882-96 Isolated from the Blood of a Patient with Liver Cirrhosis in Taiwan.</title>
        <authorList>
            <person name="Lin J.-N."/>
            <person name="Lai C.-H."/>
            <person name="Yang C.-H."/>
            <person name="Huang Y.-H."/>
        </authorList>
    </citation>
    <scope>NUCLEOTIDE SEQUENCE [LARGE SCALE GENOMIC DNA]</scope>
    <source>
        <strain evidence="2 3">ED882-96</strain>
    </source>
</reference>
<evidence type="ECO:0000313" key="3">
    <source>
        <dbReference type="Proteomes" id="UP000276953"/>
    </source>
</evidence>
<organism evidence="2 3">
    <name type="scientific">Chryseobacterium arthrosphaerae</name>
    <dbReference type="NCBI Taxonomy" id="651561"/>
    <lineage>
        <taxon>Bacteria</taxon>
        <taxon>Pseudomonadati</taxon>
        <taxon>Bacteroidota</taxon>
        <taxon>Flavobacteriia</taxon>
        <taxon>Flavobacteriales</taxon>
        <taxon>Weeksellaceae</taxon>
        <taxon>Chryseobacterium group</taxon>
        <taxon>Chryseobacterium</taxon>
    </lineage>
</organism>
<dbReference type="AlphaFoldDB" id="A0A432E1N1"/>
<gene>
    <name evidence="2" type="ORF">EJ377_10815</name>
</gene>
<evidence type="ECO:0000256" key="1">
    <source>
        <dbReference type="SAM" id="Phobius"/>
    </source>
</evidence>
<dbReference type="EMBL" id="RYFC01000001">
    <property type="protein sequence ID" value="RTZ50319.1"/>
    <property type="molecule type" value="Genomic_DNA"/>
</dbReference>
<accession>A0A432E1N1</accession>